<protein>
    <submittedName>
        <fullName evidence="3">von Willebrand factor D and EGF domain-containing protein</fullName>
    </submittedName>
</protein>
<accession>A0A0A9X8N3</accession>
<dbReference type="Pfam" id="PF02363">
    <property type="entry name" value="C_tripleX"/>
    <property type="match status" value="8"/>
</dbReference>
<feature type="transmembrane region" description="Helical" evidence="1">
    <location>
        <begin position="579"/>
        <end position="604"/>
    </location>
</feature>
<feature type="domain" description="EGF-like" evidence="2">
    <location>
        <begin position="148"/>
        <end position="180"/>
    </location>
</feature>
<dbReference type="PANTHER" id="PTHR24047:SF32">
    <property type="entry name" value="FI01909P-RELATED"/>
    <property type="match status" value="1"/>
</dbReference>
<feature type="domain" description="EGF-like" evidence="2">
    <location>
        <begin position="324"/>
        <end position="356"/>
    </location>
</feature>
<feature type="domain" description="EGF-like" evidence="2">
    <location>
        <begin position="390"/>
        <end position="421"/>
    </location>
</feature>
<feature type="domain" description="EGF-like" evidence="2">
    <location>
        <begin position="217"/>
        <end position="249"/>
    </location>
</feature>
<dbReference type="SMART" id="SM00181">
    <property type="entry name" value="EGF"/>
    <property type="match status" value="8"/>
</dbReference>
<evidence type="ECO:0000256" key="1">
    <source>
        <dbReference type="SAM" id="Phobius"/>
    </source>
</evidence>
<dbReference type="Gene3D" id="2.10.25.10">
    <property type="entry name" value="Laminin"/>
    <property type="match status" value="8"/>
</dbReference>
<organism evidence="3">
    <name type="scientific">Lygus hesperus</name>
    <name type="common">Western plant bug</name>
    <dbReference type="NCBI Taxonomy" id="30085"/>
    <lineage>
        <taxon>Eukaryota</taxon>
        <taxon>Metazoa</taxon>
        <taxon>Ecdysozoa</taxon>
        <taxon>Arthropoda</taxon>
        <taxon>Hexapoda</taxon>
        <taxon>Insecta</taxon>
        <taxon>Pterygota</taxon>
        <taxon>Neoptera</taxon>
        <taxon>Paraneoptera</taxon>
        <taxon>Hemiptera</taxon>
        <taxon>Heteroptera</taxon>
        <taxon>Panheteroptera</taxon>
        <taxon>Cimicomorpha</taxon>
        <taxon>Miridae</taxon>
        <taxon>Mirini</taxon>
        <taxon>Lygus</taxon>
    </lineage>
</organism>
<proteinExistence type="predicted"/>
<keyword evidence="1" id="KW-0472">Membrane</keyword>
<feature type="domain" description="EGF-like" evidence="2">
    <location>
        <begin position="251"/>
        <end position="283"/>
    </location>
</feature>
<name>A0A0A9X8N3_LYGHE</name>
<feature type="domain" description="EGF-like" evidence="2">
    <location>
        <begin position="285"/>
        <end position="322"/>
    </location>
</feature>
<dbReference type="PANTHER" id="PTHR24047">
    <property type="entry name" value="FI01909P-RELATED"/>
    <property type="match status" value="1"/>
</dbReference>
<dbReference type="InterPro" id="IPR003341">
    <property type="entry name" value="Cys_rich_tripleX"/>
</dbReference>
<feature type="non-terminal residue" evidence="3">
    <location>
        <position position="1"/>
    </location>
</feature>
<evidence type="ECO:0000313" key="3">
    <source>
        <dbReference type="EMBL" id="JAG17077.1"/>
    </source>
</evidence>
<dbReference type="AlphaFoldDB" id="A0A0A9X8N3"/>
<dbReference type="InterPro" id="IPR053255">
    <property type="entry name" value="EGF-like_domain"/>
</dbReference>
<sequence>LIGVSVSSRPTSEASVTPNMMIYWVVSAILCSEGVVAHIQFDGYLEDPLEPLPTDAPPALPAGVCERKRVTPRSEVERYTEKKRCRTYESCWYRTVQKTRTRVVFETRTEYHCCPGYQSRETDDYPDEYRDSSPVETVGGTMPTCEPICTIPCVNAQCVAPGECECLPGFGTKISDHVCEPVCNPECMNADCVMDNQCTCWTGFKRDEDQSHKCSPHCSHECVDGYCAKPETCACNASYSLSSNGTVCEPVCSLECENGKCVAPDMCECAEGFVGGENWNLCEPYCPEPCENALCTAPSVCTCLKGYDYDHKSYEGNRSQCVPHCSKECINGECIAPEECGCNQGFDMDAEVEQCVPECSNGCDNGKCVAPEKCDCDDGYRNLNESCVPHCDHQCVNGNCSAPNECSCNNGTLKASSYHCLLTCSNTPNDHCFHESLVPIPSAVIHRTDEDPYVDFPTEQLLSVPCKHISSIHNDFLEGHYQCYSYLDFEEESLTVVCSVDSETMVSSESYNQTRNLTVWITNTTMQPQSMNVLFVHRDVSSYCTAQLCPNSNRTLYLNALSPICVCMKRPTDGIHNVWPSWVLMAASGVSFILFVTLLAAAWWRYCKEVSYTVNTRHNVTSGRCDLLQGMEGSEIAAYEQMESVELSNEDAPIL</sequence>
<feature type="domain" description="EGF-like" evidence="2">
    <location>
        <begin position="358"/>
        <end position="388"/>
    </location>
</feature>
<reference evidence="3" key="1">
    <citation type="journal article" date="2014" name="PLoS ONE">
        <title>Transcriptome-Based Identification of ABC Transporters in the Western Tarnished Plant Bug Lygus hesperus.</title>
        <authorList>
            <person name="Hull J.J."/>
            <person name="Chaney K."/>
            <person name="Geib S.M."/>
            <person name="Fabrick J.A."/>
            <person name="Brent C.S."/>
            <person name="Walsh D."/>
            <person name="Lavine L.C."/>
        </authorList>
    </citation>
    <scope>NUCLEOTIDE SEQUENCE</scope>
</reference>
<feature type="domain" description="EGF-like" evidence="2">
    <location>
        <begin position="182"/>
        <end position="215"/>
    </location>
</feature>
<reference evidence="3" key="2">
    <citation type="submission" date="2014-07" db="EMBL/GenBank/DDBJ databases">
        <authorList>
            <person name="Hull J."/>
        </authorList>
    </citation>
    <scope>NUCLEOTIDE SEQUENCE</scope>
</reference>
<evidence type="ECO:0000259" key="2">
    <source>
        <dbReference type="SMART" id="SM00181"/>
    </source>
</evidence>
<gene>
    <name evidence="3" type="primary">VWDE_2</name>
    <name evidence="3" type="ORF">CM83_79375</name>
</gene>
<keyword evidence="1" id="KW-1133">Transmembrane helix</keyword>
<dbReference type="EMBL" id="GBHO01026527">
    <property type="protein sequence ID" value="JAG17077.1"/>
    <property type="molecule type" value="Transcribed_RNA"/>
</dbReference>
<dbReference type="InterPro" id="IPR000742">
    <property type="entry name" value="EGF"/>
</dbReference>
<keyword evidence="1" id="KW-0812">Transmembrane</keyword>